<feature type="domain" description="HTH asnC-type" evidence="6">
    <location>
        <begin position="2"/>
        <end position="42"/>
    </location>
</feature>
<dbReference type="InterPro" id="IPR011008">
    <property type="entry name" value="Dimeric_a/b-barrel"/>
</dbReference>
<evidence type="ECO:0000259" key="6">
    <source>
        <dbReference type="Pfam" id="PF13404"/>
    </source>
</evidence>
<feature type="region of interest" description="Disordered" evidence="4">
    <location>
        <begin position="158"/>
        <end position="193"/>
    </location>
</feature>
<dbReference type="GO" id="GO:0005829">
    <property type="term" value="C:cytosol"/>
    <property type="evidence" value="ECO:0007669"/>
    <property type="project" value="TreeGrafter"/>
</dbReference>
<dbReference type="GO" id="GO:0043565">
    <property type="term" value="F:sequence-specific DNA binding"/>
    <property type="evidence" value="ECO:0007669"/>
    <property type="project" value="InterPro"/>
</dbReference>
<keyword evidence="8" id="KW-1185">Reference proteome</keyword>
<dbReference type="SMART" id="SM00344">
    <property type="entry name" value="HTH_ASNC"/>
    <property type="match status" value="2"/>
</dbReference>
<dbReference type="SUPFAM" id="SSF54909">
    <property type="entry name" value="Dimeric alpha+beta barrel"/>
    <property type="match status" value="1"/>
</dbReference>
<dbReference type="Proteomes" id="UP000181951">
    <property type="component" value="Unassembled WGS sequence"/>
</dbReference>
<name>A0A1H8NYS2_9ACTN</name>
<dbReference type="EMBL" id="FODD01000024">
    <property type="protein sequence ID" value="SEO34779.1"/>
    <property type="molecule type" value="Genomic_DNA"/>
</dbReference>
<dbReference type="PANTHER" id="PTHR30154">
    <property type="entry name" value="LEUCINE-RESPONSIVE REGULATORY PROTEIN"/>
    <property type="match status" value="1"/>
</dbReference>
<accession>A0A1H8NYS2</accession>
<keyword evidence="2 7" id="KW-0238">DNA-binding</keyword>
<dbReference type="Pfam" id="PF13404">
    <property type="entry name" value="HTH_AsnC-type"/>
    <property type="match status" value="2"/>
</dbReference>
<evidence type="ECO:0000256" key="1">
    <source>
        <dbReference type="ARBA" id="ARBA00023015"/>
    </source>
</evidence>
<feature type="compositionally biased region" description="Low complexity" evidence="4">
    <location>
        <begin position="169"/>
        <end position="180"/>
    </location>
</feature>
<sequence>MIDELDLALVDGLRVDPRVPWPKLAVPLGVDPATLSRRWARLAGAGDAWVASYPSADRLGVGLTALVSVECRANDVLAVGARVAGHPEAVTVEVVTGRGDLRITVAALDAAGATSYVLDRLCALPGVLRTRTALVERTLREGSSWRDGALDRGQVEALGEPGEAGGAPAGAAPAGEAAAADATGRTPQPSSVKGVATDWALMRALGADGRMPYVELAKRTGLPVTTVRRRVAELRRAGKLVLRCDTSPALSGHRTGTTLWWNVPAQELPGVTGWLSTQPQTRMCALVAGASANVAASLMTHQPGDVRRLEAEFGRRFPASRVVERELTLRTLKLVGRLLDGEGRAAGYVPIGPVDLGIVR</sequence>
<gene>
    <name evidence="7" type="ORF">SAMN05216267_10242</name>
</gene>
<proteinExistence type="predicted"/>
<dbReference type="AlphaFoldDB" id="A0A1H8NYS2"/>
<feature type="domain" description="HTH asnC-type" evidence="6">
    <location>
        <begin position="196"/>
        <end position="235"/>
    </location>
</feature>
<evidence type="ECO:0000313" key="7">
    <source>
        <dbReference type="EMBL" id="SEO34779.1"/>
    </source>
</evidence>
<dbReference type="PANTHER" id="PTHR30154:SF34">
    <property type="entry name" value="TRANSCRIPTIONAL REGULATOR AZLB"/>
    <property type="match status" value="1"/>
</dbReference>
<dbReference type="STRING" id="310780.SAMN05216267_10242"/>
<protein>
    <submittedName>
        <fullName evidence="7">DNA-binding transcriptional regulator, Lrp family</fullName>
    </submittedName>
</protein>
<dbReference type="InterPro" id="IPR000485">
    <property type="entry name" value="AsnC-type_HTH_dom"/>
</dbReference>
<dbReference type="InterPro" id="IPR019887">
    <property type="entry name" value="Tscrpt_reg_AsnC/Lrp_C"/>
</dbReference>
<dbReference type="Gene3D" id="3.30.70.920">
    <property type="match status" value="1"/>
</dbReference>
<dbReference type="RefSeq" id="WP_075017469.1">
    <property type="nucleotide sequence ID" value="NZ_FODD01000024.1"/>
</dbReference>
<evidence type="ECO:0000256" key="4">
    <source>
        <dbReference type="SAM" id="MobiDB-lite"/>
    </source>
</evidence>
<evidence type="ECO:0000259" key="5">
    <source>
        <dbReference type="Pfam" id="PF01037"/>
    </source>
</evidence>
<dbReference type="InterPro" id="IPR036388">
    <property type="entry name" value="WH-like_DNA-bd_sf"/>
</dbReference>
<dbReference type="PRINTS" id="PR00033">
    <property type="entry name" value="HTHASNC"/>
</dbReference>
<keyword evidence="1" id="KW-0805">Transcription regulation</keyword>
<dbReference type="OrthoDB" id="4050641at2"/>
<dbReference type="GO" id="GO:0043200">
    <property type="term" value="P:response to amino acid"/>
    <property type="evidence" value="ECO:0007669"/>
    <property type="project" value="TreeGrafter"/>
</dbReference>
<reference evidence="7 8" key="1">
    <citation type="submission" date="2016-10" db="EMBL/GenBank/DDBJ databases">
        <authorList>
            <person name="de Groot N.N."/>
        </authorList>
    </citation>
    <scope>NUCLEOTIDE SEQUENCE [LARGE SCALE GENOMIC DNA]</scope>
    <source>
        <strain evidence="7 8">CGMCC 4.2026</strain>
    </source>
</reference>
<organism evidence="7 8">
    <name type="scientific">Actinacidiphila rubida</name>
    <dbReference type="NCBI Taxonomy" id="310780"/>
    <lineage>
        <taxon>Bacteria</taxon>
        <taxon>Bacillati</taxon>
        <taxon>Actinomycetota</taxon>
        <taxon>Actinomycetes</taxon>
        <taxon>Kitasatosporales</taxon>
        <taxon>Streptomycetaceae</taxon>
        <taxon>Actinacidiphila</taxon>
    </lineage>
</organism>
<dbReference type="SUPFAM" id="SSF46785">
    <property type="entry name" value="Winged helix' DNA-binding domain"/>
    <property type="match status" value="1"/>
</dbReference>
<dbReference type="Gene3D" id="1.10.10.10">
    <property type="entry name" value="Winged helix-like DNA-binding domain superfamily/Winged helix DNA-binding domain"/>
    <property type="match status" value="2"/>
</dbReference>
<feature type="domain" description="Transcription regulator AsnC/Lrp ligand binding" evidence="5">
    <location>
        <begin position="67"/>
        <end position="135"/>
    </location>
</feature>
<dbReference type="InterPro" id="IPR019888">
    <property type="entry name" value="Tscrpt_reg_AsnC-like"/>
</dbReference>
<evidence type="ECO:0000256" key="2">
    <source>
        <dbReference type="ARBA" id="ARBA00023125"/>
    </source>
</evidence>
<dbReference type="InterPro" id="IPR036390">
    <property type="entry name" value="WH_DNA-bd_sf"/>
</dbReference>
<evidence type="ECO:0000313" key="8">
    <source>
        <dbReference type="Proteomes" id="UP000181951"/>
    </source>
</evidence>
<keyword evidence="3" id="KW-0804">Transcription</keyword>
<evidence type="ECO:0000256" key="3">
    <source>
        <dbReference type="ARBA" id="ARBA00023163"/>
    </source>
</evidence>
<dbReference type="Pfam" id="PF01037">
    <property type="entry name" value="AsnC_trans_reg"/>
    <property type="match status" value="1"/>
</dbReference>